<organism evidence="1">
    <name type="scientific">viral metagenome</name>
    <dbReference type="NCBI Taxonomy" id="1070528"/>
    <lineage>
        <taxon>unclassified sequences</taxon>
        <taxon>metagenomes</taxon>
        <taxon>organismal metagenomes</taxon>
    </lineage>
</organism>
<reference evidence="1" key="1">
    <citation type="journal article" date="2020" name="Nature">
        <title>Giant virus diversity and host interactions through global metagenomics.</title>
        <authorList>
            <person name="Schulz F."/>
            <person name="Roux S."/>
            <person name="Paez-Espino D."/>
            <person name="Jungbluth S."/>
            <person name="Walsh D.A."/>
            <person name="Denef V.J."/>
            <person name="McMahon K.D."/>
            <person name="Konstantinidis K.T."/>
            <person name="Eloe-Fadrosh E.A."/>
            <person name="Kyrpides N.C."/>
            <person name="Woyke T."/>
        </authorList>
    </citation>
    <scope>NUCLEOTIDE SEQUENCE</scope>
    <source>
        <strain evidence="1">GVMAG-S-3300012919-55</strain>
    </source>
</reference>
<proteinExistence type="predicted"/>
<dbReference type="EMBL" id="MN740918">
    <property type="protein sequence ID" value="QHU17831.1"/>
    <property type="molecule type" value="Genomic_DNA"/>
</dbReference>
<name>A0A6C0KKY2_9ZZZZ</name>
<protein>
    <submittedName>
        <fullName evidence="1">Uncharacterized protein</fullName>
    </submittedName>
</protein>
<accession>A0A6C0KKY2</accession>
<sequence>MVLFLFFYKKKFQKVSKSFKKFQKSFKNM</sequence>
<evidence type="ECO:0000313" key="1">
    <source>
        <dbReference type="EMBL" id="QHU17831.1"/>
    </source>
</evidence>
<dbReference type="AlphaFoldDB" id="A0A6C0KKY2"/>